<gene>
    <name evidence="12" type="ORF">ODALV1_LOCUS21220</name>
</gene>
<comment type="similarity">
    <text evidence="2 9">Belongs to the EMP24/GP25L family.</text>
</comment>
<feature type="domain" description="GOLD" evidence="11">
    <location>
        <begin position="38"/>
        <end position="120"/>
    </location>
</feature>
<evidence type="ECO:0000256" key="10">
    <source>
        <dbReference type="SAM" id="SignalP"/>
    </source>
</evidence>
<dbReference type="SMART" id="SM01190">
    <property type="entry name" value="EMP24_GP25L"/>
    <property type="match status" value="1"/>
</dbReference>
<reference evidence="12 13" key="1">
    <citation type="submission" date="2024-08" db="EMBL/GenBank/DDBJ databases">
        <authorList>
            <person name="Cucini C."/>
            <person name="Frati F."/>
        </authorList>
    </citation>
    <scope>NUCLEOTIDE SEQUENCE [LARGE SCALE GENOMIC DNA]</scope>
</reference>
<proteinExistence type="inferred from homology"/>
<organism evidence="12 13">
    <name type="scientific">Orchesella dallaii</name>
    <dbReference type="NCBI Taxonomy" id="48710"/>
    <lineage>
        <taxon>Eukaryota</taxon>
        <taxon>Metazoa</taxon>
        <taxon>Ecdysozoa</taxon>
        <taxon>Arthropoda</taxon>
        <taxon>Hexapoda</taxon>
        <taxon>Collembola</taxon>
        <taxon>Entomobryomorpha</taxon>
        <taxon>Entomobryoidea</taxon>
        <taxon>Orchesellidae</taxon>
        <taxon>Orchesellinae</taxon>
        <taxon>Orchesella</taxon>
    </lineage>
</organism>
<dbReference type="Pfam" id="PF01105">
    <property type="entry name" value="EMP24_GP25L"/>
    <property type="match status" value="1"/>
</dbReference>
<evidence type="ECO:0000256" key="7">
    <source>
        <dbReference type="ARBA" id="ARBA00023136"/>
    </source>
</evidence>
<dbReference type="EMBL" id="CAXLJM020000070">
    <property type="protein sequence ID" value="CAL8125997.1"/>
    <property type="molecule type" value="Genomic_DNA"/>
</dbReference>
<sequence>MIFPIVLVLLLLQISQAIYEDAPGVAMDYKVHVDAGKEDCYYQYVHPGSTLYVAFQVLRGGDGQAGFAVRHPNGNIVHPYVWKAQSDYQETSAAGGYYSVCVDNQFSRFASKLVNIYITTFRYDEWEKYTKELEALDISVQNFTGIISGVDQRIGSVLQLLHKSRAHESRDAGALEDSLSYVTFWSVIQCLVIMATSSVQVYFVRKLFETQNGGKVRA</sequence>
<evidence type="ECO:0000256" key="8">
    <source>
        <dbReference type="ARBA" id="ARBA00037847"/>
    </source>
</evidence>
<comment type="subcellular location">
    <subcellularLocation>
        <location evidence="8">Endomembrane system</location>
        <topology evidence="8">Single-pass membrane protein</topology>
    </subcellularLocation>
    <subcellularLocation>
        <location evidence="1 9">Membrane</location>
        <topology evidence="1 9">Single-pass type I membrane protein</topology>
    </subcellularLocation>
</comment>
<evidence type="ECO:0000256" key="2">
    <source>
        <dbReference type="ARBA" id="ARBA00007104"/>
    </source>
</evidence>
<dbReference type="Proteomes" id="UP001642540">
    <property type="component" value="Unassembled WGS sequence"/>
</dbReference>
<evidence type="ECO:0000256" key="9">
    <source>
        <dbReference type="RuleBase" id="RU003827"/>
    </source>
</evidence>
<accession>A0ABP1RFS1</accession>
<dbReference type="InterPro" id="IPR009038">
    <property type="entry name" value="GOLD_dom"/>
</dbReference>
<evidence type="ECO:0000256" key="5">
    <source>
        <dbReference type="ARBA" id="ARBA00022729"/>
    </source>
</evidence>
<dbReference type="InterPro" id="IPR036598">
    <property type="entry name" value="GOLD_dom_sf"/>
</dbReference>
<dbReference type="SUPFAM" id="SSF101576">
    <property type="entry name" value="Supernatant protein factor (SPF), C-terminal domain"/>
    <property type="match status" value="1"/>
</dbReference>
<evidence type="ECO:0000259" key="11">
    <source>
        <dbReference type="PROSITE" id="PS50866"/>
    </source>
</evidence>
<evidence type="ECO:0000256" key="3">
    <source>
        <dbReference type="ARBA" id="ARBA00022473"/>
    </source>
</evidence>
<evidence type="ECO:0000256" key="1">
    <source>
        <dbReference type="ARBA" id="ARBA00004479"/>
    </source>
</evidence>
<evidence type="ECO:0000313" key="13">
    <source>
        <dbReference type="Proteomes" id="UP001642540"/>
    </source>
</evidence>
<dbReference type="PANTHER" id="PTHR22811">
    <property type="entry name" value="TRANSMEMBRANE EMP24 DOMAIN-CONTAINING PROTEIN"/>
    <property type="match status" value="1"/>
</dbReference>
<keyword evidence="5 10" id="KW-0732">Signal</keyword>
<keyword evidence="6" id="KW-1133">Transmembrane helix</keyword>
<keyword evidence="7" id="KW-0472">Membrane</keyword>
<dbReference type="PROSITE" id="PS50866">
    <property type="entry name" value="GOLD"/>
    <property type="match status" value="1"/>
</dbReference>
<evidence type="ECO:0000256" key="4">
    <source>
        <dbReference type="ARBA" id="ARBA00022692"/>
    </source>
</evidence>
<comment type="caution">
    <text evidence="12">The sequence shown here is derived from an EMBL/GenBank/DDBJ whole genome shotgun (WGS) entry which is preliminary data.</text>
</comment>
<dbReference type="InterPro" id="IPR015720">
    <property type="entry name" value="Emp24-like"/>
</dbReference>
<evidence type="ECO:0000256" key="6">
    <source>
        <dbReference type="ARBA" id="ARBA00022989"/>
    </source>
</evidence>
<feature type="signal peptide" evidence="10">
    <location>
        <begin position="1"/>
        <end position="17"/>
    </location>
</feature>
<keyword evidence="13" id="KW-1185">Reference proteome</keyword>
<protein>
    <recommendedName>
        <fullName evidence="11">GOLD domain-containing protein</fullName>
    </recommendedName>
</protein>
<keyword evidence="3" id="KW-0217">Developmental protein</keyword>
<evidence type="ECO:0000313" key="12">
    <source>
        <dbReference type="EMBL" id="CAL8125997.1"/>
    </source>
</evidence>
<feature type="chain" id="PRO_5047047581" description="GOLD domain-containing protein" evidence="10">
    <location>
        <begin position="18"/>
        <end position="218"/>
    </location>
</feature>
<name>A0ABP1RFS1_9HEXA</name>
<keyword evidence="4 9" id="KW-0812">Transmembrane</keyword>